<dbReference type="RefSeq" id="WP_420243771.1">
    <property type="nucleotide sequence ID" value="NZ_BOPV01000001.1"/>
</dbReference>
<evidence type="ECO:0000256" key="6">
    <source>
        <dbReference type="ARBA" id="ARBA00022692"/>
    </source>
</evidence>
<dbReference type="NCBIfam" id="TIGR02970">
    <property type="entry name" value="succ_dehyd_cytB"/>
    <property type="match status" value="1"/>
</dbReference>
<dbReference type="AlphaFoldDB" id="A0A8S8XF99"/>
<feature type="transmembrane region" description="Helical" evidence="13">
    <location>
        <begin position="34"/>
        <end position="55"/>
    </location>
</feature>
<sequence length="136" mass="14687">MATENTSTPTVGTGRPLSPHLQIYRWHLSMVLSIVHRATGVALAGGLLLFSWWILALASGPEAFAHLRGFIGSPFGLFLLLGWTWSLFFHLANGIRHLIWDTGAALDLPSVKTGGVIVLVLSVLLTAVAWATVYVL</sequence>
<dbReference type="InterPro" id="IPR000701">
    <property type="entry name" value="SuccDH_FuR_B_TM-su"/>
</dbReference>
<name>A0A8S8XF99_9PROT</name>
<evidence type="ECO:0000313" key="14">
    <source>
        <dbReference type="EMBL" id="GIL40631.1"/>
    </source>
</evidence>
<comment type="caution">
    <text evidence="14">The sequence shown here is derived from an EMBL/GenBank/DDBJ whole genome shotgun (WGS) entry which is preliminary data.</text>
</comment>
<comment type="subunit">
    <text evidence="11">Part of an enzyme complex containing four subunits: a flavoprotein, an iron-sulfur protein, plus two membrane-anchoring proteins, SdhC and SdhD. The complex can form homotrimers.</text>
</comment>
<keyword evidence="6 13" id="KW-0812">Transmembrane</keyword>
<dbReference type="GO" id="GO:0046872">
    <property type="term" value="F:metal ion binding"/>
    <property type="evidence" value="ECO:0007669"/>
    <property type="project" value="UniProtKB-KW"/>
</dbReference>
<evidence type="ECO:0000256" key="4">
    <source>
        <dbReference type="ARBA" id="ARBA00020076"/>
    </source>
</evidence>
<evidence type="ECO:0000256" key="10">
    <source>
        <dbReference type="ARBA" id="ARBA00023136"/>
    </source>
</evidence>
<dbReference type="InterPro" id="IPR034804">
    <property type="entry name" value="SQR/QFR_C/D"/>
</dbReference>
<dbReference type="Gene3D" id="1.20.1300.10">
    <property type="entry name" value="Fumarate reductase/succinate dehydrogenase, transmembrane subunit"/>
    <property type="match status" value="1"/>
</dbReference>
<evidence type="ECO:0000256" key="8">
    <source>
        <dbReference type="ARBA" id="ARBA00022989"/>
    </source>
</evidence>
<comment type="similarity">
    <text evidence="3">Belongs to the cytochrome b560 family.</text>
</comment>
<evidence type="ECO:0000256" key="5">
    <source>
        <dbReference type="ARBA" id="ARBA00022617"/>
    </source>
</evidence>
<dbReference type="InterPro" id="IPR014314">
    <property type="entry name" value="Succ_DH_cytb556"/>
</dbReference>
<comment type="function">
    <text evidence="1">Membrane-anchoring subunit of succinate dehydrogenase (SDH).</text>
</comment>
<organism evidence="14 15">
    <name type="scientific">Roseiterribacter gracilis</name>
    <dbReference type="NCBI Taxonomy" id="2812848"/>
    <lineage>
        <taxon>Bacteria</taxon>
        <taxon>Pseudomonadati</taxon>
        <taxon>Pseudomonadota</taxon>
        <taxon>Alphaproteobacteria</taxon>
        <taxon>Rhodospirillales</taxon>
        <taxon>Roseiterribacteraceae</taxon>
        <taxon>Roseiterribacter</taxon>
    </lineage>
</organism>
<dbReference type="CDD" id="cd03499">
    <property type="entry name" value="SQR_TypeC_SdhC"/>
    <property type="match status" value="1"/>
</dbReference>
<keyword evidence="9 12" id="KW-0408">Iron</keyword>
<proteinExistence type="inferred from homology"/>
<dbReference type="InterPro" id="IPR018495">
    <property type="entry name" value="Succ_DH_cyt_bsu_CS"/>
</dbReference>
<dbReference type="GO" id="GO:0009055">
    <property type="term" value="F:electron transfer activity"/>
    <property type="evidence" value="ECO:0007669"/>
    <property type="project" value="InterPro"/>
</dbReference>
<feature type="transmembrane region" description="Helical" evidence="13">
    <location>
        <begin position="75"/>
        <end position="95"/>
    </location>
</feature>
<evidence type="ECO:0000256" key="7">
    <source>
        <dbReference type="ARBA" id="ARBA00022723"/>
    </source>
</evidence>
<keyword evidence="15" id="KW-1185">Reference proteome</keyword>
<feature type="transmembrane region" description="Helical" evidence="13">
    <location>
        <begin position="116"/>
        <end position="135"/>
    </location>
</feature>
<keyword evidence="5 12" id="KW-0349">Heme</keyword>
<protein>
    <recommendedName>
        <fullName evidence="4">Succinate dehydrogenase cytochrome b556 subunit</fullName>
    </recommendedName>
</protein>
<comment type="cofactor">
    <cofactor evidence="12">
        <name>heme</name>
        <dbReference type="ChEBI" id="CHEBI:30413"/>
    </cofactor>
    <text evidence="12">The heme is bound between the two transmembrane subunits.</text>
</comment>
<dbReference type="PROSITE" id="PS01001">
    <property type="entry name" value="SDH_CYT_2"/>
    <property type="match status" value="1"/>
</dbReference>
<keyword evidence="7 12" id="KW-0479">Metal-binding</keyword>
<reference evidence="14" key="1">
    <citation type="submission" date="2021-02" db="EMBL/GenBank/DDBJ databases">
        <title>Genome sequence of Rhodospirillales sp. strain TMPK1 isolated from soil.</title>
        <authorList>
            <person name="Nakai R."/>
            <person name="Kusada H."/>
            <person name="Tamaki H."/>
        </authorList>
    </citation>
    <scope>NUCLEOTIDE SEQUENCE</scope>
    <source>
        <strain evidence="14">TMPK1</strain>
    </source>
</reference>
<keyword evidence="8 13" id="KW-1133">Transmembrane helix</keyword>
<dbReference type="EMBL" id="BOPV01000001">
    <property type="protein sequence ID" value="GIL40631.1"/>
    <property type="molecule type" value="Genomic_DNA"/>
</dbReference>
<dbReference type="PIRSF" id="PIRSF000178">
    <property type="entry name" value="SDH_cyt_b560"/>
    <property type="match status" value="1"/>
</dbReference>
<dbReference type="PANTHER" id="PTHR10978">
    <property type="entry name" value="SUCCINATE DEHYDROGENASE CYTOCHROME B560 SUBUNIT"/>
    <property type="match status" value="1"/>
</dbReference>
<comment type="subcellular location">
    <subcellularLocation>
        <location evidence="2">Membrane</location>
        <topology evidence="2">Multi-pass membrane protein</topology>
    </subcellularLocation>
</comment>
<keyword evidence="10 13" id="KW-0472">Membrane</keyword>
<dbReference type="GO" id="GO:0016020">
    <property type="term" value="C:membrane"/>
    <property type="evidence" value="ECO:0007669"/>
    <property type="project" value="UniProtKB-SubCell"/>
</dbReference>
<dbReference type="GO" id="GO:0006099">
    <property type="term" value="P:tricarboxylic acid cycle"/>
    <property type="evidence" value="ECO:0007669"/>
    <property type="project" value="InterPro"/>
</dbReference>
<evidence type="ECO:0000256" key="1">
    <source>
        <dbReference type="ARBA" id="ARBA00004050"/>
    </source>
</evidence>
<evidence type="ECO:0000313" key="15">
    <source>
        <dbReference type="Proteomes" id="UP000681075"/>
    </source>
</evidence>
<feature type="binding site" description="axial binding residue" evidence="12">
    <location>
        <position position="90"/>
    </location>
    <ligand>
        <name>heme</name>
        <dbReference type="ChEBI" id="CHEBI:30413"/>
        <note>ligand shared with second transmembrane subunit</note>
    </ligand>
    <ligandPart>
        <name>Fe</name>
        <dbReference type="ChEBI" id="CHEBI:18248"/>
    </ligandPart>
</feature>
<accession>A0A8S8XF99</accession>
<evidence type="ECO:0000256" key="12">
    <source>
        <dbReference type="PIRSR" id="PIRSR000178-1"/>
    </source>
</evidence>
<dbReference type="Proteomes" id="UP000681075">
    <property type="component" value="Unassembled WGS sequence"/>
</dbReference>
<gene>
    <name evidence="14" type="ORF">TMPK1_28680</name>
</gene>
<dbReference type="SUPFAM" id="SSF81343">
    <property type="entry name" value="Fumarate reductase respiratory complex transmembrane subunits"/>
    <property type="match status" value="1"/>
</dbReference>
<evidence type="ECO:0000256" key="9">
    <source>
        <dbReference type="ARBA" id="ARBA00023004"/>
    </source>
</evidence>
<evidence type="ECO:0000256" key="2">
    <source>
        <dbReference type="ARBA" id="ARBA00004141"/>
    </source>
</evidence>
<dbReference type="PANTHER" id="PTHR10978:SF5">
    <property type="entry name" value="SUCCINATE DEHYDROGENASE CYTOCHROME B560 SUBUNIT, MITOCHONDRIAL"/>
    <property type="match status" value="1"/>
</dbReference>
<evidence type="ECO:0000256" key="11">
    <source>
        <dbReference type="ARBA" id="ARBA00025912"/>
    </source>
</evidence>
<evidence type="ECO:0000256" key="3">
    <source>
        <dbReference type="ARBA" id="ARBA00007244"/>
    </source>
</evidence>
<evidence type="ECO:0000256" key="13">
    <source>
        <dbReference type="SAM" id="Phobius"/>
    </source>
</evidence>
<dbReference type="Pfam" id="PF01127">
    <property type="entry name" value="Sdh_cyt"/>
    <property type="match status" value="1"/>
</dbReference>
<dbReference type="PROSITE" id="PS01000">
    <property type="entry name" value="SDH_CYT_1"/>
    <property type="match status" value="1"/>
</dbReference>